<keyword evidence="7" id="KW-1133">Transmembrane helix</keyword>
<dbReference type="CDD" id="cd11072">
    <property type="entry name" value="CYP71-like"/>
    <property type="match status" value="1"/>
</dbReference>
<dbReference type="GO" id="GO:0020037">
    <property type="term" value="F:heme binding"/>
    <property type="evidence" value="ECO:0007669"/>
    <property type="project" value="InterPro"/>
</dbReference>
<dbReference type="GO" id="GO:0005506">
    <property type="term" value="F:iron ion binding"/>
    <property type="evidence" value="ECO:0007669"/>
    <property type="project" value="InterPro"/>
</dbReference>
<evidence type="ECO:0008006" key="17">
    <source>
        <dbReference type="Google" id="ProtNLM"/>
    </source>
</evidence>
<dbReference type="SUPFAM" id="SSF48264">
    <property type="entry name" value="Cytochrome P450"/>
    <property type="match status" value="1"/>
</dbReference>
<feature type="binding site" description="axial binding residue" evidence="12">
    <location>
        <position position="442"/>
    </location>
    <ligand>
        <name>heme</name>
        <dbReference type="ChEBI" id="CHEBI:30413"/>
    </ligand>
    <ligandPart>
        <name>Fe</name>
        <dbReference type="ChEBI" id="CHEBI:18248"/>
    </ligandPart>
</feature>
<dbReference type="Pfam" id="PF00067">
    <property type="entry name" value="p450"/>
    <property type="match status" value="1"/>
</dbReference>
<proteinExistence type="inferred from homology"/>
<comment type="cofactor">
    <cofactor evidence="1 12">
        <name>heme</name>
        <dbReference type="ChEBI" id="CHEBI:30413"/>
    </cofactor>
</comment>
<comment type="caution">
    <text evidence="14">The sequence shown here is derived from an EMBL/GenBank/DDBJ whole genome shotgun (WGS) entry which is preliminary data.</text>
</comment>
<evidence type="ECO:0000256" key="5">
    <source>
        <dbReference type="ARBA" id="ARBA00022692"/>
    </source>
</evidence>
<gene>
    <name evidence="15" type="ORF">Cgig2_005834</name>
    <name evidence="14" type="ORF">Cgig2_012245</name>
</gene>
<evidence type="ECO:0000256" key="2">
    <source>
        <dbReference type="ARBA" id="ARBA00004167"/>
    </source>
</evidence>
<name>A0A9Q1GRA1_9CARY</name>
<reference evidence="14" key="1">
    <citation type="submission" date="2022-04" db="EMBL/GenBank/DDBJ databases">
        <title>Carnegiea gigantea Genome sequencing and assembly v2.</title>
        <authorList>
            <person name="Copetti D."/>
            <person name="Sanderson M.J."/>
            <person name="Burquez A."/>
            <person name="Wojciechowski M.F."/>
        </authorList>
    </citation>
    <scope>NUCLEOTIDE SEQUENCE</scope>
    <source>
        <strain evidence="14">SGP5-SGP5p</strain>
        <tissue evidence="14">Aerial part</tissue>
    </source>
</reference>
<dbReference type="Proteomes" id="UP001153076">
    <property type="component" value="Unassembled WGS sequence"/>
</dbReference>
<dbReference type="InterPro" id="IPR001128">
    <property type="entry name" value="Cyt_P450"/>
</dbReference>
<dbReference type="OrthoDB" id="2789670at2759"/>
<keyword evidence="5" id="KW-0812">Transmembrane</keyword>
<dbReference type="InterPro" id="IPR002401">
    <property type="entry name" value="Cyt_P450_E_grp-I"/>
</dbReference>
<keyword evidence="9 12" id="KW-0408">Iron</keyword>
<accession>A0A9Q1GRA1</accession>
<evidence type="ECO:0000256" key="7">
    <source>
        <dbReference type="ARBA" id="ARBA00022989"/>
    </source>
</evidence>
<dbReference type="GO" id="GO:0016705">
    <property type="term" value="F:oxidoreductase activity, acting on paired donors, with incorporation or reduction of molecular oxygen"/>
    <property type="evidence" value="ECO:0007669"/>
    <property type="project" value="InterPro"/>
</dbReference>
<dbReference type="EMBL" id="JAKOGI010001900">
    <property type="protein sequence ID" value="KAJ8423690.1"/>
    <property type="molecule type" value="Genomic_DNA"/>
</dbReference>
<sequence>MVLVLLLVVVCSFIFFLVILPHREKHGKFNLPPGPIGLPLIGNLHQFDSSAPHLYFSKLAKIYGPILSLRFGCRSVVVIQSAALAKEVLKTQDHNFCTRPTLVAQQRLSYNGSDIVFAPYNDCFRELRKLSVVHLFSSKKVQSSAPIRQEEVSRMIHKITSLSSASKVVNLSNLLMALTSSIICRVAFGKRYEDESVERSRFHELLNEVQAMAAAPFFTDYFPFIGSWLDKLTGLSSRLEKVFENMDEFYDEIINDHLDPNRPKDDGHENIVDVLLQLRKERCLSFELTLDHIKAVLLDIIVAGTDISAAIVVWAMTELMKHPTMMTKAQEELRTLIQDKTFIDESDLSRLTYLKAIVKETLRLHNAGPLLVVREVIQKCSIQGYDIIPKGLVFVSTWEIGRDPKFWTDPEVFMPERFIGSPIDFRGQDFELIPFGAGRRICPGMLLGVANVELALANLLYTFSWKLPVGMTEEDIDFDVLPGITMHKKNPLCLVANKFSHVN</sequence>
<dbReference type="PANTHER" id="PTHR47955:SF22">
    <property type="entry name" value="CYTOCHROME P450 83B1-LIKE"/>
    <property type="match status" value="1"/>
</dbReference>
<dbReference type="AlphaFoldDB" id="A0A9Q1GRA1"/>
<evidence type="ECO:0000256" key="4">
    <source>
        <dbReference type="ARBA" id="ARBA00022617"/>
    </source>
</evidence>
<dbReference type="EMBL" id="JAKOGI010000057">
    <property type="protein sequence ID" value="KAJ8446303.1"/>
    <property type="molecule type" value="Genomic_DNA"/>
</dbReference>
<keyword evidence="8 13" id="KW-0560">Oxidoreductase</keyword>
<comment type="similarity">
    <text evidence="3 13">Belongs to the cytochrome P450 family.</text>
</comment>
<evidence type="ECO:0000313" key="16">
    <source>
        <dbReference type="Proteomes" id="UP001153076"/>
    </source>
</evidence>
<dbReference type="InterPro" id="IPR017972">
    <property type="entry name" value="Cyt_P450_CS"/>
</dbReference>
<protein>
    <recommendedName>
        <fullName evidence="17">Cytochrome P450</fullName>
    </recommendedName>
</protein>
<evidence type="ECO:0000256" key="3">
    <source>
        <dbReference type="ARBA" id="ARBA00010617"/>
    </source>
</evidence>
<comment type="subcellular location">
    <subcellularLocation>
        <location evidence="2">Membrane</location>
        <topology evidence="2">Single-pass membrane protein</topology>
    </subcellularLocation>
</comment>
<dbReference type="PROSITE" id="PS00086">
    <property type="entry name" value="CYTOCHROME_P450"/>
    <property type="match status" value="1"/>
</dbReference>
<keyword evidence="16" id="KW-1185">Reference proteome</keyword>
<dbReference type="GO" id="GO:0004497">
    <property type="term" value="F:monooxygenase activity"/>
    <property type="evidence" value="ECO:0007669"/>
    <property type="project" value="UniProtKB-KW"/>
</dbReference>
<evidence type="ECO:0000256" key="6">
    <source>
        <dbReference type="ARBA" id="ARBA00022723"/>
    </source>
</evidence>
<dbReference type="InterPro" id="IPR036396">
    <property type="entry name" value="Cyt_P450_sf"/>
</dbReference>
<keyword evidence="10 13" id="KW-0503">Monooxygenase</keyword>
<evidence type="ECO:0000256" key="9">
    <source>
        <dbReference type="ARBA" id="ARBA00023004"/>
    </source>
</evidence>
<evidence type="ECO:0000256" key="8">
    <source>
        <dbReference type="ARBA" id="ARBA00023002"/>
    </source>
</evidence>
<evidence type="ECO:0000256" key="13">
    <source>
        <dbReference type="RuleBase" id="RU000461"/>
    </source>
</evidence>
<dbReference type="Gene3D" id="1.10.630.10">
    <property type="entry name" value="Cytochrome P450"/>
    <property type="match status" value="1"/>
</dbReference>
<keyword evidence="6 12" id="KW-0479">Metal-binding</keyword>
<evidence type="ECO:0000313" key="14">
    <source>
        <dbReference type="EMBL" id="KAJ8423690.1"/>
    </source>
</evidence>
<dbReference type="PRINTS" id="PR00463">
    <property type="entry name" value="EP450I"/>
</dbReference>
<dbReference type="PRINTS" id="PR00385">
    <property type="entry name" value="P450"/>
</dbReference>
<keyword evidence="11" id="KW-0472">Membrane</keyword>
<evidence type="ECO:0000256" key="10">
    <source>
        <dbReference type="ARBA" id="ARBA00023033"/>
    </source>
</evidence>
<evidence type="ECO:0000256" key="1">
    <source>
        <dbReference type="ARBA" id="ARBA00001971"/>
    </source>
</evidence>
<evidence type="ECO:0000256" key="12">
    <source>
        <dbReference type="PIRSR" id="PIRSR602401-1"/>
    </source>
</evidence>
<organism evidence="14 16">
    <name type="scientific">Carnegiea gigantea</name>
    <dbReference type="NCBI Taxonomy" id="171969"/>
    <lineage>
        <taxon>Eukaryota</taxon>
        <taxon>Viridiplantae</taxon>
        <taxon>Streptophyta</taxon>
        <taxon>Embryophyta</taxon>
        <taxon>Tracheophyta</taxon>
        <taxon>Spermatophyta</taxon>
        <taxon>Magnoliopsida</taxon>
        <taxon>eudicotyledons</taxon>
        <taxon>Gunneridae</taxon>
        <taxon>Pentapetalae</taxon>
        <taxon>Caryophyllales</taxon>
        <taxon>Cactineae</taxon>
        <taxon>Cactaceae</taxon>
        <taxon>Cactoideae</taxon>
        <taxon>Echinocereeae</taxon>
        <taxon>Carnegiea</taxon>
    </lineage>
</organism>
<evidence type="ECO:0000313" key="15">
    <source>
        <dbReference type="EMBL" id="KAJ8446303.1"/>
    </source>
</evidence>
<evidence type="ECO:0000256" key="11">
    <source>
        <dbReference type="ARBA" id="ARBA00023136"/>
    </source>
</evidence>
<keyword evidence="4 12" id="KW-0349">Heme</keyword>
<dbReference type="GO" id="GO:0016020">
    <property type="term" value="C:membrane"/>
    <property type="evidence" value="ECO:0007669"/>
    <property type="project" value="UniProtKB-SubCell"/>
</dbReference>
<dbReference type="FunFam" id="1.10.630.10:FF:000011">
    <property type="entry name" value="Cytochrome P450 83B1"/>
    <property type="match status" value="1"/>
</dbReference>
<dbReference type="PANTHER" id="PTHR47955">
    <property type="entry name" value="CYTOCHROME P450 FAMILY 71 PROTEIN"/>
    <property type="match status" value="1"/>
</dbReference>